<dbReference type="RefSeq" id="WP_041051581.1">
    <property type="nucleotide sequence ID" value="NZ_AP014523.1"/>
</dbReference>
<gene>
    <name evidence="1" type="ORF">NY40_1538</name>
</gene>
<protein>
    <submittedName>
        <fullName evidence="1">Excinuclease ATPase subunit</fullName>
    </submittedName>
</protein>
<evidence type="ECO:0000313" key="1">
    <source>
        <dbReference type="EMBL" id="BAO98543.1"/>
    </source>
</evidence>
<dbReference type="AlphaFoldDB" id="A0A060PW88"/>
<dbReference type="Proteomes" id="UP000031662">
    <property type="component" value="Chromosome"/>
</dbReference>
<dbReference type="HOGENOM" id="CLU_074541_1_0_7"/>
<accession>A0A060PW88</accession>
<sequence>MKPQDIEIVQSVLEITGPIKVTEVYDKAKELFEKGEITNMFDYGGNTPDRSVSAFIYTALSKGEEVPFLKAQEKPVLIALKDVAKEPVLNTEKISVSSAKIAHNKIMHEIMHERDLHPFLTYMAIHNENLKCYTKTIFHEESSKSPKGMDRWLYPDMVGVRFLHAEWSNEELIAFSKKFDTLPVKLVSFELKKEISVNNCRECYFQAISNSSWANEGYLVGRHIDTHNPQLMDLLKRLHASFGIGVIDLRTDENKSTILLNAKYKEKINYTVALELSTKNEKFSGFLKSVVDYDPNHQHRYKDEFDEIKKKEELYPNPSLSF</sequence>
<evidence type="ECO:0000313" key="2">
    <source>
        <dbReference type="Proteomes" id="UP000031662"/>
    </source>
</evidence>
<reference evidence="1 2" key="1">
    <citation type="submission" date="2013-11" db="EMBL/GenBank/DDBJ databases">
        <title>Estimation of Helicobacter pylori bacteriophage ecology using H. pylori isolates.</title>
        <authorList>
            <person name="Uchiyama J."/>
            <person name="Takemura-Uchiyama I."/>
            <person name="Ujihara T."/>
            <person name="Matsuzaki S."/>
        </authorList>
    </citation>
    <scope>NUCLEOTIDE SEQUENCE [LARGE SCALE GENOMIC DNA]</scope>
    <source>
        <strain evidence="1 2">NY40</strain>
    </source>
</reference>
<organism evidence="1 2">
    <name type="scientific">Helicobacter pylori NY40</name>
    <dbReference type="NCBI Taxonomy" id="1426844"/>
    <lineage>
        <taxon>Bacteria</taxon>
        <taxon>Pseudomonadati</taxon>
        <taxon>Campylobacterota</taxon>
        <taxon>Epsilonproteobacteria</taxon>
        <taxon>Campylobacterales</taxon>
        <taxon>Helicobacteraceae</taxon>
        <taxon>Helicobacter</taxon>
    </lineage>
</organism>
<proteinExistence type="predicted"/>
<name>A0A060PW88_HELPX</name>
<dbReference type="EMBL" id="AP014523">
    <property type="protein sequence ID" value="BAO98543.1"/>
    <property type="molecule type" value="Genomic_DNA"/>
</dbReference>